<gene>
    <name evidence="2" type="ORF">BK022_27000</name>
</gene>
<reference evidence="2 3" key="1">
    <citation type="submission" date="2016-10" db="EMBL/GenBank/DDBJ databases">
        <title>Draft genome sequence of Methylobacterium extorquens CP3, a seed endophyte of Crotalaria pumila with plant growth-promoting and metal tolerance properties.</title>
        <authorList>
            <person name="Sanchez-Lopez A.S."/>
            <person name="Van Hamme J.D."/>
            <person name="Thijs S."/>
            <person name="Mcammond B.M."/>
            <person name="Stevens V."/>
            <person name="Gonzalez-Chavez M.D.C."/>
            <person name="Vangronsveld J."/>
        </authorList>
    </citation>
    <scope>NUCLEOTIDE SEQUENCE [LARGE SCALE GENOMIC DNA]</scope>
    <source>
        <strain evidence="2 3">CP3</strain>
    </source>
</reference>
<feature type="compositionally biased region" description="Basic and acidic residues" evidence="1">
    <location>
        <begin position="1"/>
        <end position="20"/>
    </location>
</feature>
<dbReference type="AlphaFoldDB" id="A0A1S1NL18"/>
<accession>A0A1S1NL18</accession>
<evidence type="ECO:0000256" key="1">
    <source>
        <dbReference type="SAM" id="MobiDB-lite"/>
    </source>
</evidence>
<feature type="region of interest" description="Disordered" evidence="1">
    <location>
        <begin position="1"/>
        <end position="44"/>
    </location>
</feature>
<proteinExistence type="predicted"/>
<comment type="caution">
    <text evidence="2">The sequence shown here is derived from an EMBL/GenBank/DDBJ whole genome shotgun (WGS) entry which is preliminary data.</text>
</comment>
<sequence length="179" mass="19929">MAAEHRSHDGEKPLGVERAVEPQGDDLGHRGIGVGTELRGEPDLGLPVGQRPFCPAIRHRQSRRWVRLRPAHPRGCEGQRERAKLLLHHAAHGIELMSEDLLQFLRRRRGEGDDRPPLPARTGRGVTGRDRLENSLAVDAGHPDPRLAVRLIDGGRASRTGRQPRRRVGTGRSRRSGVR</sequence>
<evidence type="ECO:0000313" key="3">
    <source>
        <dbReference type="Proteomes" id="UP000180215"/>
    </source>
</evidence>
<organism evidence="2 3">
    <name type="scientific">Methylorubrum extorquens</name>
    <name type="common">Methylobacterium dichloromethanicum</name>
    <name type="synonym">Methylobacterium extorquens</name>
    <dbReference type="NCBI Taxonomy" id="408"/>
    <lineage>
        <taxon>Bacteria</taxon>
        <taxon>Pseudomonadati</taxon>
        <taxon>Pseudomonadota</taxon>
        <taxon>Alphaproteobacteria</taxon>
        <taxon>Hyphomicrobiales</taxon>
        <taxon>Methylobacteriaceae</taxon>
        <taxon>Methylorubrum</taxon>
    </lineage>
</organism>
<protein>
    <submittedName>
        <fullName evidence="2">Uncharacterized protein</fullName>
    </submittedName>
</protein>
<evidence type="ECO:0000313" key="2">
    <source>
        <dbReference type="EMBL" id="OHV07050.1"/>
    </source>
</evidence>
<feature type="region of interest" description="Disordered" evidence="1">
    <location>
        <begin position="109"/>
        <end position="179"/>
    </location>
</feature>
<name>A0A1S1NL18_METEX</name>
<feature type="compositionally biased region" description="Basic residues" evidence="1">
    <location>
        <begin position="162"/>
        <end position="179"/>
    </location>
</feature>
<dbReference type="Proteomes" id="UP000180215">
    <property type="component" value="Unassembled WGS sequence"/>
</dbReference>
<dbReference type="EMBL" id="MNAO01000640">
    <property type="protein sequence ID" value="OHV07050.1"/>
    <property type="molecule type" value="Genomic_DNA"/>
</dbReference>